<dbReference type="Proteomes" id="UP000790709">
    <property type="component" value="Unassembled WGS sequence"/>
</dbReference>
<comment type="caution">
    <text evidence="1">The sequence shown here is derived from an EMBL/GenBank/DDBJ whole genome shotgun (WGS) entry which is preliminary data.</text>
</comment>
<name>A0ACB8C1R7_9AGAM</name>
<accession>A0ACB8C1R7</accession>
<keyword evidence="2" id="KW-1185">Reference proteome</keyword>
<protein>
    <submittedName>
        <fullName evidence="1">Uncharacterized protein</fullName>
    </submittedName>
</protein>
<gene>
    <name evidence="1" type="ORF">BV22DRAFT_12436</name>
</gene>
<dbReference type="EMBL" id="MU266327">
    <property type="protein sequence ID" value="KAH7931358.1"/>
    <property type="molecule type" value="Genomic_DNA"/>
</dbReference>
<proteinExistence type="predicted"/>
<organism evidence="1 2">
    <name type="scientific">Leucogyrophana mollusca</name>
    <dbReference type="NCBI Taxonomy" id="85980"/>
    <lineage>
        <taxon>Eukaryota</taxon>
        <taxon>Fungi</taxon>
        <taxon>Dikarya</taxon>
        <taxon>Basidiomycota</taxon>
        <taxon>Agaricomycotina</taxon>
        <taxon>Agaricomycetes</taxon>
        <taxon>Agaricomycetidae</taxon>
        <taxon>Boletales</taxon>
        <taxon>Boletales incertae sedis</taxon>
        <taxon>Leucogyrophana</taxon>
    </lineage>
</organism>
<evidence type="ECO:0000313" key="2">
    <source>
        <dbReference type="Proteomes" id="UP000790709"/>
    </source>
</evidence>
<sequence>MSLPRDIPSALQVSMPWQQSPRSLDSTHTSPSMQSTAVSPIHTLTISSLTGNYVHATIQVTRDLHPVFESLAERRGRGMQLVRNTAASDWPKILPQAMISLAQLMKILPIHLGLTLDLAYPTQGQVISIKRRLDLNQCTDAVLRTLHHTSASLGGPYARRRIAFTSFSPRVCAALNWKQPNCNYICLIREP</sequence>
<evidence type="ECO:0000313" key="1">
    <source>
        <dbReference type="EMBL" id="KAH7931358.1"/>
    </source>
</evidence>
<reference evidence="1" key="1">
    <citation type="journal article" date="2021" name="New Phytol.">
        <title>Evolutionary innovations through gain and loss of genes in the ectomycorrhizal Boletales.</title>
        <authorList>
            <person name="Wu G."/>
            <person name="Miyauchi S."/>
            <person name="Morin E."/>
            <person name="Kuo A."/>
            <person name="Drula E."/>
            <person name="Varga T."/>
            <person name="Kohler A."/>
            <person name="Feng B."/>
            <person name="Cao Y."/>
            <person name="Lipzen A."/>
            <person name="Daum C."/>
            <person name="Hundley H."/>
            <person name="Pangilinan J."/>
            <person name="Johnson J."/>
            <person name="Barry K."/>
            <person name="LaButti K."/>
            <person name="Ng V."/>
            <person name="Ahrendt S."/>
            <person name="Min B."/>
            <person name="Choi I.G."/>
            <person name="Park H."/>
            <person name="Plett J.M."/>
            <person name="Magnuson J."/>
            <person name="Spatafora J.W."/>
            <person name="Nagy L.G."/>
            <person name="Henrissat B."/>
            <person name="Grigoriev I.V."/>
            <person name="Yang Z.L."/>
            <person name="Xu J."/>
            <person name="Martin F.M."/>
        </authorList>
    </citation>
    <scope>NUCLEOTIDE SEQUENCE</scope>
    <source>
        <strain evidence="1">KUC20120723A-06</strain>
    </source>
</reference>